<gene>
    <name evidence="2" type="ORF">P154DRAFT_527219</name>
</gene>
<dbReference type="OrthoDB" id="408152at2759"/>
<dbReference type="PANTHER" id="PTHR36978">
    <property type="entry name" value="P-LOOP CONTAINING NUCLEOTIDE TRIPHOSPHATE HYDROLASE"/>
    <property type="match status" value="1"/>
</dbReference>
<dbReference type="AlphaFoldDB" id="A0A6A5VXC4"/>
<keyword evidence="1" id="KW-0472">Membrane</keyword>
<keyword evidence="3" id="KW-1185">Reference proteome</keyword>
<dbReference type="InterPro" id="IPR027417">
    <property type="entry name" value="P-loop_NTPase"/>
</dbReference>
<dbReference type="SUPFAM" id="SSF52540">
    <property type="entry name" value="P-loop containing nucleoside triphosphate hydrolases"/>
    <property type="match status" value="1"/>
</dbReference>
<keyword evidence="1" id="KW-0812">Transmembrane</keyword>
<dbReference type="EMBL" id="ML977667">
    <property type="protein sequence ID" value="KAF1994203.1"/>
    <property type="molecule type" value="Genomic_DNA"/>
</dbReference>
<name>A0A6A5VXC4_9PLEO</name>
<sequence length="260" mass="29001">MGNQPSSPQPGTKLQVIGAGLSRTGTASFSEALHILLQGPVYHGGTQACLGPPVEIKSLIKILDHFPPKTSSEKVLLLKLLKERYDGYAAVTDVPAYGLVEELLEVYPDAIVICTTRDPEAWVKSLGALQSAMTFAFLRFILFPVTGMRHFVTLVNGLTRQWIFRYGERPLDTRTYELHMEYLQRVVPKEKLVFFDVREGWGPLCKALGRPVPEGVPFPRINDAEAIERETKGMVVKGLVRWLVFFTTVGVGGLSWFLLK</sequence>
<dbReference type="PANTHER" id="PTHR36978:SF3">
    <property type="entry name" value="P-LOOP CONTAINING NUCLEOSIDE TRIPHOSPHATE HYDROLASE PROTEIN"/>
    <property type="match status" value="1"/>
</dbReference>
<proteinExistence type="predicted"/>
<evidence type="ECO:0008006" key="4">
    <source>
        <dbReference type="Google" id="ProtNLM"/>
    </source>
</evidence>
<accession>A0A6A5VXC4</accession>
<dbReference type="Proteomes" id="UP000799779">
    <property type="component" value="Unassembled WGS sequence"/>
</dbReference>
<evidence type="ECO:0000313" key="2">
    <source>
        <dbReference type="EMBL" id="KAF1994203.1"/>
    </source>
</evidence>
<feature type="transmembrane region" description="Helical" evidence="1">
    <location>
        <begin position="239"/>
        <end position="259"/>
    </location>
</feature>
<dbReference type="Gene3D" id="3.40.50.300">
    <property type="entry name" value="P-loop containing nucleotide triphosphate hydrolases"/>
    <property type="match status" value="1"/>
</dbReference>
<dbReference type="InterPro" id="IPR040632">
    <property type="entry name" value="Sulfotransfer_4"/>
</dbReference>
<protein>
    <recommendedName>
        <fullName evidence="4">NAD dependent epimerase/dehydratase</fullName>
    </recommendedName>
</protein>
<keyword evidence="1" id="KW-1133">Transmembrane helix</keyword>
<organism evidence="2 3">
    <name type="scientific">Amniculicola lignicola CBS 123094</name>
    <dbReference type="NCBI Taxonomy" id="1392246"/>
    <lineage>
        <taxon>Eukaryota</taxon>
        <taxon>Fungi</taxon>
        <taxon>Dikarya</taxon>
        <taxon>Ascomycota</taxon>
        <taxon>Pezizomycotina</taxon>
        <taxon>Dothideomycetes</taxon>
        <taxon>Pleosporomycetidae</taxon>
        <taxon>Pleosporales</taxon>
        <taxon>Amniculicolaceae</taxon>
        <taxon>Amniculicola</taxon>
    </lineage>
</organism>
<evidence type="ECO:0000313" key="3">
    <source>
        <dbReference type="Proteomes" id="UP000799779"/>
    </source>
</evidence>
<dbReference type="Pfam" id="PF17784">
    <property type="entry name" value="Sulfotransfer_4"/>
    <property type="match status" value="1"/>
</dbReference>
<evidence type="ECO:0000256" key="1">
    <source>
        <dbReference type="SAM" id="Phobius"/>
    </source>
</evidence>
<reference evidence="2" key="1">
    <citation type="journal article" date="2020" name="Stud. Mycol.">
        <title>101 Dothideomycetes genomes: a test case for predicting lifestyles and emergence of pathogens.</title>
        <authorList>
            <person name="Haridas S."/>
            <person name="Albert R."/>
            <person name="Binder M."/>
            <person name="Bloem J."/>
            <person name="Labutti K."/>
            <person name="Salamov A."/>
            <person name="Andreopoulos B."/>
            <person name="Baker S."/>
            <person name="Barry K."/>
            <person name="Bills G."/>
            <person name="Bluhm B."/>
            <person name="Cannon C."/>
            <person name="Castanera R."/>
            <person name="Culley D."/>
            <person name="Daum C."/>
            <person name="Ezra D."/>
            <person name="Gonzalez J."/>
            <person name="Henrissat B."/>
            <person name="Kuo A."/>
            <person name="Liang C."/>
            <person name="Lipzen A."/>
            <person name="Lutzoni F."/>
            <person name="Magnuson J."/>
            <person name="Mondo S."/>
            <person name="Nolan M."/>
            <person name="Ohm R."/>
            <person name="Pangilinan J."/>
            <person name="Park H.-J."/>
            <person name="Ramirez L."/>
            <person name="Alfaro M."/>
            <person name="Sun H."/>
            <person name="Tritt A."/>
            <person name="Yoshinaga Y."/>
            <person name="Zwiers L.-H."/>
            <person name="Turgeon B."/>
            <person name="Goodwin S."/>
            <person name="Spatafora J."/>
            <person name="Crous P."/>
            <person name="Grigoriev I."/>
        </authorList>
    </citation>
    <scope>NUCLEOTIDE SEQUENCE</scope>
    <source>
        <strain evidence="2">CBS 123094</strain>
    </source>
</reference>